<dbReference type="InterPro" id="IPR036890">
    <property type="entry name" value="HATPase_C_sf"/>
</dbReference>
<dbReference type="PROSITE" id="PS50885">
    <property type="entry name" value="HAMP"/>
    <property type="match status" value="1"/>
</dbReference>
<dbReference type="CDD" id="cd06225">
    <property type="entry name" value="HAMP"/>
    <property type="match status" value="1"/>
</dbReference>
<dbReference type="Gene3D" id="3.30.565.10">
    <property type="entry name" value="Histidine kinase-like ATPase, C-terminal domain"/>
    <property type="match status" value="1"/>
</dbReference>
<dbReference type="RefSeq" id="WP_378045642.1">
    <property type="nucleotide sequence ID" value="NZ_JBHMDN010000008.1"/>
</dbReference>
<evidence type="ECO:0000256" key="5">
    <source>
        <dbReference type="ARBA" id="ARBA00023136"/>
    </source>
</evidence>
<evidence type="ECO:0000256" key="4">
    <source>
        <dbReference type="ARBA" id="ARBA00022679"/>
    </source>
</evidence>
<dbReference type="InterPro" id="IPR003660">
    <property type="entry name" value="HAMP_dom"/>
</dbReference>
<dbReference type="Pfam" id="PF06580">
    <property type="entry name" value="His_kinase"/>
    <property type="match status" value="1"/>
</dbReference>
<name>A0ABW2FF14_9BACL</name>
<keyword evidence="6" id="KW-0812">Transmembrane</keyword>
<protein>
    <submittedName>
        <fullName evidence="8">Sensor histidine kinase</fullName>
        <ecNumber evidence="8">2.7.13.3</ecNumber>
    </submittedName>
</protein>
<keyword evidence="6" id="KW-1133">Transmembrane helix</keyword>
<dbReference type="GO" id="GO:0004673">
    <property type="term" value="F:protein histidine kinase activity"/>
    <property type="evidence" value="ECO:0007669"/>
    <property type="project" value="UniProtKB-EC"/>
</dbReference>
<dbReference type="PANTHER" id="PTHR34220:SF7">
    <property type="entry name" value="SENSOR HISTIDINE KINASE YPDA"/>
    <property type="match status" value="1"/>
</dbReference>
<dbReference type="InterPro" id="IPR010559">
    <property type="entry name" value="Sig_transdc_His_kin_internal"/>
</dbReference>
<evidence type="ECO:0000256" key="1">
    <source>
        <dbReference type="ARBA" id="ARBA00004651"/>
    </source>
</evidence>
<evidence type="ECO:0000313" key="9">
    <source>
        <dbReference type="Proteomes" id="UP001596378"/>
    </source>
</evidence>
<dbReference type="SUPFAM" id="SSF158472">
    <property type="entry name" value="HAMP domain-like"/>
    <property type="match status" value="1"/>
</dbReference>
<gene>
    <name evidence="8" type="ORF">ACFQMJ_17880</name>
</gene>
<feature type="domain" description="HAMP" evidence="7">
    <location>
        <begin position="325"/>
        <end position="377"/>
    </location>
</feature>
<reference evidence="9" key="1">
    <citation type="journal article" date="2019" name="Int. J. Syst. Evol. Microbiol.">
        <title>The Global Catalogue of Microorganisms (GCM) 10K type strain sequencing project: providing services to taxonomists for standard genome sequencing and annotation.</title>
        <authorList>
            <consortium name="The Broad Institute Genomics Platform"/>
            <consortium name="The Broad Institute Genome Sequencing Center for Infectious Disease"/>
            <person name="Wu L."/>
            <person name="Ma J."/>
        </authorList>
    </citation>
    <scope>NUCLEOTIDE SEQUENCE [LARGE SCALE GENOMIC DNA]</scope>
    <source>
        <strain evidence="9">KCTC 12907</strain>
    </source>
</reference>
<dbReference type="Gene3D" id="6.10.340.10">
    <property type="match status" value="1"/>
</dbReference>
<evidence type="ECO:0000259" key="7">
    <source>
        <dbReference type="PROSITE" id="PS50885"/>
    </source>
</evidence>
<keyword evidence="9" id="KW-1185">Reference proteome</keyword>
<dbReference type="Proteomes" id="UP001596378">
    <property type="component" value="Unassembled WGS sequence"/>
</dbReference>
<accession>A0ABW2FF14</accession>
<dbReference type="EMBL" id="JBHTAI010000010">
    <property type="protein sequence ID" value="MFC7150403.1"/>
    <property type="molecule type" value="Genomic_DNA"/>
</dbReference>
<evidence type="ECO:0000256" key="3">
    <source>
        <dbReference type="ARBA" id="ARBA00022553"/>
    </source>
</evidence>
<keyword evidence="2" id="KW-1003">Cell membrane</keyword>
<organism evidence="8 9">
    <name type="scientific">Cohnella cellulosilytica</name>
    <dbReference type="NCBI Taxonomy" id="986710"/>
    <lineage>
        <taxon>Bacteria</taxon>
        <taxon>Bacillati</taxon>
        <taxon>Bacillota</taxon>
        <taxon>Bacilli</taxon>
        <taxon>Bacillales</taxon>
        <taxon>Paenibacillaceae</taxon>
        <taxon>Cohnella</taxon>
    </lineage>
</organism>
<comment type="subcellular location">
    <subcellularLocation>
        <location evidence="1">Cell membrane</location>
        <topology evidence="1">Multi-pass membrane protein</topology>
    </subcellularLocation>
</comment>
<dbReference type="InterPro" id="IPR050640">
    <property type="entry name" value="Bact_2-comp_sensor_kinase"/>
</dbReference>
<proteinExistence type="predicted"/>
<dbReference type="EC" id="2.7.13.3" evidence="8"/>
<dbReference type="Pfam" id="PF00672">
    <property type="entry name" value="HAMP"/>
    <property type="match status" value="1"/>
</dbReference>
<comment type="caution">
    <text evidence="8">The sequence shown here is derived from an EMBL/GenBank/DDBJ whole genome shotgun (WGS) entry which is preliminary data.</text>
</comment>
<keyword evidence="5 6" id="KW-0472">Membrane</keyword>
<dbReference type="SUPFAM" id="SSF55874">
    <property type="entry name" value="ATPase domain of HSP90 chaperone/DNA topoisomerase II/histidine kinase"/>
    <property type="match status" value="1"/>
</dbReference>
<evidence type="ECO:0000256" key="2">
    <source>
        <dbReference type="ARBA" id="ARBA00022475"/>
    </source>
</evidence>
<dbReference type="SMART" id="SM00304">
    <property type="entry name" value="HAMP"/>
    <property type="match status" value="1"/>
</dbReference>
<keyword evidence="8" id="KW-0418">Kinase</keyword>
<keyword evidence="4 8" id="KW-0808">Transferase</keyword>
<evidence type="ECO:0000256" key="6">
    <source>
        <dbReference type="SAM" id="Phobius"/>
    </source>
</evidence>
<keyword evidence="3" id="KW-0597">Phosphoprotein</keyword>
<feature type="transmembrane region" description="Helical" evidence="6">
    <location>
        <begin position="12"/>
        <end position="35"/>
    </location>
</feature>
<sequence length="607" mass="69889">MRTFFKYPTKLFTLMVLCFIGFNVFLLLLSAGIFYSTYSDLAYREIRATKTELLEETSQKLSNYVTGIQDTARFIVTNELVRRYLSTSPTSFYDFYSKSKDMYEEFQKMLSVKTGIYSIELYTDWNYPYLPVQDRFLYTYEDAAQQGWYERMTRADGFWLASHPYSDGMSDIRMVSYVQRIISNRGQSLGIVKINIPDTMLFNALSQKLLSSHREDYFVVMDSTGNYITSTLPSDAVLRFGTDNAGVGEFFELIKAQPQPPKNGEIDGRSYSLIDSGSNSEYWSLMQFIPKDVFLESGREIRQLTVGLLAALILVSVPIAFWISKRLTSPIHGIVESMHALEKGDFNVRMDASSIQEYLYLTTHFNRMVLRLKELIGRLNKEHRDRREAELNLLHAQIKPHFLYNTLDMIHWRALDYKAHEISQMVHQLSRLFRIGLSNDKWYVTVKDELDHARCYIAIQKFRQNFAIVYSEHAEPDLFTCLIPKIVIQPFLENAVIHGFGSRSEQAVLRVTVETEYDNGQQRLKISILDNGVGLPPGFDIEQTGGIGIRNVIDRIHLYCGPSFGVAIERLESGLTQVSIRLPLLRDEDELNQLTRSLANEYDSIGG</sequence>
<dbReference type="PANTHER" id="PTHR34220">
    <property type="entry name" value="SENSOR HISTIDINE KINASE YPDA"/>
    <property type="match status" value="1"/>
</dbReference>
<evidence type="ECO:0000313" key="8">
    <source>
        <dbReference type="EMBL" id="MFC7150403.1"/>
    </source>
</evidence>